<dbReference type="EMBL" id="LXNG01000004">
    <property type="protein sequence ID" value="OAG68911.1"/>
    <property type="molecule type" value="Genomic_DNA"/>
</dbReference>
<dbReference type="Gene3D" id="1.20.120.530">
    <property type="entry name" value="GntR ligand-binding domain-like"/>
    <property type="match status" value="1"/>
</dbReference>
<dbReference type="STRING" id="1843580.A7D17_11240"/>
<evidence type="ECO:0000313" key="8">
    <source>
        <dbReference type="Proteomes" id="UP001303614"/>
    </source>
</evidence>
<dbReference type="EMBL" id="JAYFSO010000007">
    <property type="protein sequence ID" value="MEA5123800.1"/>
    <property type="molecule type" value="Genomic_DNA"/>
</dbReference>
<evidence type="ECO:0000256" key="3">
    <source>
        <dbReference type="ARBA" id="ARBA00023163"/>
    </source>
</evidence>
<evidence type="ECO:0000259" key="4">
    <source>
        <dbReference type="PROSITE" id="PS50949"/>
    </source>
</evidence>
<keyword evidence="2" id="KW-0238">DNA-binding</keyword>
<protein>
    <submittedName>
        <fullName evidence="6">GntR family transcriptional regulator</fullName>
    </submittedName>
</protein>
<gene>
    <name evidence="6" type="ORF">A7D17_11240</name>
    <name evidence="5" type="ORF">VB146_08010</name>
</gene>
<dbReference type="SMART" id="SM00895">
    <property type="entry name" value="FCD"/>
    <property type="match status" value="1"/>
</dbReference>
<keyword evidence="8" id="KW-1185">Reference proteome</keyword>
<reference evidence="6 7" key="1">
    <citation type="submission" date="2016-05" db="EMBL/GenBank/DDBJ databases">
        <title>Pathogenic, phenotypic and molecular characterisation of Xanthomonas nasturtii sp. nov. and Xanthomonas floridensis sp. nov., new species of Xanthomonas associated with watercress production in Florida.</title>
        <authorList>
            <person name="Vicente J.G."/>
            <person name="Rothwell S."/>
            <person name="Holub E.B."/>
            <person name="Studholme D.J."/>
        </authorList>
    </citation>
    <scope>NUCLEOTIDE SEQUENCE [LARGE SCALE GENOMIC DNA]</scope>
    <source>
        <strain evidence="6 7">WHRI 8848</strain>
    </source>
</reference>
<dbReference type="PANTHER" id="PTHR43537">
    <property type="entry name" value="TRANSCRIPTIONAL REGULATOR, GNTR FAMILY"/>
    <property type="match status" value="1"/>
</dbReference>
<comment type="caution">
    <text evidence="6">The sequence shown here is derived from an EMBL/GenBank/DDBJ whole genome shotgun (WGS) entry which is preliminary data.</text>
</comment>
<dbReference type="InterPro" id="IPR008920">
    <property type="entry name" value="TF_FadR/GntR_C"/>
</dbReference>
<dbReference type="PANTHER" id="PTHR43537:SF49">
    <property type="entry name" value="TRANSCRIPTIONAL REGULATORY PROTEIN"/>
    <property type="match status" value="1"/>
</dbReference>
<dbReference type="InterPro" id="IPR000524">
    <property type="entry name" value="Tscrpt_reg_HTH_GntR"/>
</dbReference>
<keyword evidence="3" id="KW-0804">Transcription</keyword>
<accession>A0A1A9MFU5</accession>
<evidence type="ECO:0000256" key="1">
    <source>
        <dbReference type="ARBA" id="ARBA00023015"/>
    </source>
</evidence>
<dbReference type="Gene3D" id="1.10.10.10">
    <property type="entry name" value="Winged helix-like DNA-binding domain superfamily/Winged helix DNA-binding domain"/>
    <property type="match status" value="1"/>
</dbReference>
<dbReference type="AlphaFoldDB" id="A0A1A9MFU5"/>
<name>A0A1A9MFU5_9XANT</name>
<dbReference type="OrthoDB" id="7005926at2"/>
<sequence length="267" mass="28360">MPPTTPFHSSAGQTTRALLTLRELILDGTLPAGTRLSELAVVQRLGMSRTPVRAALQRLCEEGLASALPGGGYAVQAFSERDVHDAIELRGTLEGLAARIAAERGVSAAQLAQARALLTEIDTIISAPRQGVDFSAYVQANARFHSLLMAMAGSDVLERALTRVVQLPFASPNGLVMAQTSDADARVILTLAQEQHREVIAAIDQRQGSRAEALMREHARLAHRNLRHLLQTPAAVSQVRGGALIGRAHASNAGTDRHALLPGAPHA</sequence>
<organism evidence="6 7">
    <name type="scientific">Xanthomonas floridensis</name>
    <dbReference type="NCBI Taxonomy" id="1843580"/>
    <lineage>
        <taxon>Bacteria</taxon>
        <taxon>Pseudomonadati</taxon>
        <taxon>Pseudomonadota</taxon>
        <taxon>Gammaproteobacteria</taxon>
        <taxon>Lysobacterales</taxon>
        <taxon>Lysobacteraceae</taxon>
        <taxon>Xanthomonas</taxon>
    </lineage>
</organism>
<dbReference type="InterPro" id="IPR011711">
    <property type="entry name" value="GntR_C"/>
</dbReference>
<evidence type="ECO:0000313" key="7">
    <source>
        <dbReference type="Proteomes" id="UP000077659"/>
    </source>
</evidence>
<feature type="domain" description="HTH gntR-type" evidence="4">
    <location>
        <begin position="11"/>
        <end position="78"/>
    </location>
</feature>
<proteinExistence type="predicted"/>
<evidence type="ECO:0000313" key="5">
    <source>
        <dbReference type="EMBL" id="MEA5123800.1"/>
    </source>
</evidence>
<dbReference type="Proteomes" id="UP000077659">
    <property type="component" value="Unassembled WGS sequence"/>
</dbReference>
<dbReference type="InterPro" id="IPR036388">
    <property type="entry name" value="WH-like_DNA-bd_sf"/>
</dbReference>
<dbReference type="InterPro" id="IPR036390">
    <property type="entry name" value="WH_DNA-bd_sf"/>
</dbReference>
<dbReference type="SUPFAM" id="SSF46785">
    <property type="entry name" value="Winged helix' DNA-binding domain"/>
    <property type="match status" value="1"/>
</dbReference>
<evidence type="ECO:0000313" key="6">
    <source>
        <dbReference type="EMBL" id="OAG68911.1"/>
    </source>
</evidence>
<dbReference type="GO" id="GO:0003677">
    <property type="term" value="F:DNA binding"/>
    <property type="evidence" value="ECO:0007669"/>
    <property type="project" value="UniProtKB-KW"/>
</dbReference>
<dbReference type="GO" id="GO:0003700">
    <property type="term" value="F:DNA-binding transcription factor activity"/>
    <property type="evidence" value="ECO:0007669"/>
    <property type="project" value="InterPro"/>
</dbReference>
<dbReference type="SMART" id="SM00345">
    <property type="entry name" value="HTH_GNTR"/>
    <property type="match status" value="1"/>
</dbReference>
<dbReference type="Proteomes" id="UP001303614">
    <property type="component" value="Unassembled WGS sequence"/>
</dbReference>
<dbReference type="Pfam" id="PF07729">
    <property type="entry name" value="FCD"/>
    <property type="match status" value="1"/>
</dbReference>
<evidence type="ECO:0000256" key="2">
    <source>
        <dbReference type="ARBA" id="ARBA00023125"/>
    </source>
</evidence>
<keyword evidence="1" id="KW-0805">Transcription regulation</keyword>
<dbReference type="CDD" id="cd07377">
    <property type="entry name" value="WHTH_GntR"/>
    <property type="match status" value="1"/>
</dbReference>
<reference evidence="5 8" key="2">
    <citation type="submission" date="2023-12" db="EMBL/GenBank/DDBJ databases">
        <title>Genome sequencing of Xanthomonas floridensis.</title>
        <authorList>
            <person name="Greer S."/>
            <person name="Harrison J."/>
            <person name="Grant M."/>
            <person name="Vicente J."/>
            <person name="Studholme D."/>
        </authorList>
    </citation>
    <scope>NUCLEOTIDE SEQUENCE [LARGE SCALE GENOMIC DNA]</scope>
    <source>
        <strain evidence="5 8">WHRI 8848</strain>
    </source>
</reference>
<dbReference type="PROSITE" id="PS50949">
    <property type="entry name" value="HTH_GNTR"/>
    <property type="match status" value="1"/>
</dbReference>
<dbReference type="RefSeq" id="WP_064507762.1">
    <property type="nucleotide sequence ID" value="NZ_JAYFSN010000006.1"/>
</dbReference>
<dbReference type="Pfam" id="PF00392">
    <property type="entry name" value="GntR"/>
    <property type="match status" value="1"/>
</dbReference>
<dbReference type="SUPFAM" id="SSF48008">
    <property type="entry name" value="GntR ligand-binding domain-like"/>
    <property type="match status" value="1"/>
</dbReference>